<dbReference type="Pfam" id="PF01636">
    <property type="entry name" value="APH"/>
    <property type="match status" value="1"/>
</dbReference>
<reference evidence="2 3" key="1">
    <citation type="submission" date="2018-06" db="EMBL/GenBank/DDBJ databases">
        <title>Genomic Encyclopedia of Archaeal and Bacterial Type Strains, Phase II (KMG-II): from individual species to whole genera.</title>
        <authorList>
            <person name="Goeker M."/>
        </authorList>
    </citation>
    <scope>NUCLEOTIDE SEQUENCE [LARGE SCALE GENOMIC DNA]</scope>
    <source>
        <strain evidence="2 3">DSM 22011</strain>
    </source>
</reference>
<dbReference type="AlphaFoldDB" id="A0A327YP89"/>
<dbReference type="EMBL" id="QLMG01000004">
    <property type="protein sequence ID" value="RAK21475.1"/>
    <property type="molecule type" value="Genomic_DNA"/>
</dbReference>
<proteinExistence type="predicted"/>
<evidence type="ECO:0000259" key="1">
    <source>
        <dbReference type="Pfam" id="PF01636"/>
    </source>
</evidence>
<sequence length="319" mass="35324">MEMRGDLWRGAMASWPGLARQMAEDPDAWVAAPLARREDARVARILLRLDGPGGQLALKHQARPETGFDTDIAAHLAVQQVWPEGIARLHAVDLEARSCVMDHLPAEPLSEMMGAAPLARQETLLRRAGAWLDGFHRAMPGERRIFQPKFTIRYLHEVMAEVASDRRPVLEPHRFLACARSLCAMAPRYEGGETQTARTHGDLHQRNLMLGADRAWGIDFKGGRVVPVGHDIARLLVDYAVLHAPKAAIPPGEVLPPSAMAAFFEGYRVISSGDLSIALLLRNRVLAEWWGLPVQGRGIAQDRRWHGVDQLAARVFPGL</sequence>
<dbReference type="Proteomes" id="UP000249165">
    <property type="component" value="Unassembled WGS sequence"/>
</dbReference>
<dbReference type="InterPro" id="IPR011009">
    <property type="entry name" value="Kinase-like_dom_sf"/>
</dbReference>
<dbReference type="RefSeq" id="WP_111549751.1">
    <property type="nucleotide sequence ID" value="NZ_LIQE01000004.1"/>
</dbReference>
<dbReference type="OrthoDB" id="7856512at2"/>
<keyword evidence="2" id="KW-0808">Transferase</keyword>
<feature type="domain" description="Aminoglycoside phosphotransferase" evidence="1">
    <location>
        <begin position="44"/>
        <end position="238"/>
    </location>
</feature>
<organism evidence="2 3">
    <name type="scientific">Salipiger aestuarii</name>
    <dbReference type="NCBI Taxonomy" id="568098"/>
    <lineage>
        <taxon>Bacteria</taxon>
        <taxon>Pseudomonadati</taxon>
        <taxon>Pseudomonadota</taxon>
        <taxon>Alphaproteobacteria</taxon>
        <taxon>Rhodobacterales</taxon>
        <taxon>Roseobacteraceae</taxon>
        <taxon>Salipiger</taxon>
    </lineage>
</organism>
<dbReference type="InterPro" id="IPR002575">
    <property type="entry name" value="Aminoglycoside_PTrfase"/>
</dbReference>
<protein>
    <submittedName>
        <fullName evidence="2">Phosphotransferase family enzyme</fullName>
    </submittedName>
</protein>
<gene>
    <name evidence="2" type="ORF">ATI53_100473</name>
</gene>
<dbReference type="GO" id="GO:0016740">
    <property type="term" value="F:transferase activity"/>
    <property type="evidence" value="ECO:0007669"/>
    <property type="project" value="UniProtKB-KW"/>
</dbReference>
<name>A0A327YP89_9RHOB</name>
<accession>A0A327YP89</accession>
<evidence type="ECO:0000313" key="2">
    <source>
        <dbReference type="EMBL" id="RAK21475.1"/>
    </source>
</evidence>
<evidence type="ECO:0000313" key="3">
    <source>
        <dbReference type="Proteomes" id="UP000249165"/>
    </source>
</evidence>
<dbReference type="SUPFAM" id="SSF56112">
    <property type="entry name" value="Protein kinase-like (PK-like)"/>
    <property type="match status" value="1"/>
</dbReference>
<dbReference type="Gene3D" id="3.90.1200.10">
    <property type="match status" value="1"/>
</dbReference>
<keyword evidence="3" id="KW-1185">Reference proteome</keyword>
<comment type="caution">
    <text evidence="2">The sequence shown here is derived from an EMBL/GenBank/DDBJ whole genome shotgun (WGS) entry which is preliminary data.</text>
</comment>